<dbReference type="GO" id="GO:0005829">
    <property type="term" value="C:cytosol"/>
    <property type="evidence" value="ECO:0007669"/>
    <property type="project" value="TreeGrafter"/>
</dbReference>
<dbReference type="NCBIfam" id="TIGR00527">
    <property type="entry name" value="gcvH"/>
    <property type="match status" value="1"/>
</dbReference>
<dbReference type="RefSeq" id="WP_046349538.1">
    <property type="nucleotide sequence ID" value="NZ_BBWU01000051.1"/>
</dbReference>
<dbReference type="InterPro" id="IPR002930">
    <property type="entry name" value="GCV_H"/>
</dbReference>
<dbReference type="PROSITE" id="PS00189">
    <property type="entry name" value="LIPOYL"/>
    <property type="match status" value="1"/>
</dbReference>
<dbReference type="SUPFAM" id="SSF51230">
    <property type="entry name" value="Single hybrid motif"/>
    <property type="match status" value="1"/>
</dbReference>
<evidence type="ECO:0000259" key="5">
    <source>
        <dbReference type="PROSITE" id="PS50968"/>
    </source>
</evidence>
<comment type="function">
    <text evidence="3">The glycine cleavage system catalyzes the degradation of glycine. The H protein shuttles the methylamine group of glycine from the P protein to the T protein.</text>
</comment>
<keyword evidence="2 3" id="KW-0450">Lipoyl</keyword>
<dbReference type="InterPro" id="IPR017453">
    <property type="entry name" value="GCV_H_sub"/>
</dbReference>
<dbReference type="GO" id="GO:0019464">
    <property type="term" value="P:glycine decarboxylation via glycine cleavage system"/>
    <property type="evidence" value="ECO:0007669"/>
    <property type="project" value="UniProtKB-UniRule"/>
</dbReference>
<feature type="modified residue" description="N6-lipoyllysine" evidence="3 4">
    <location>
        <position position="59"/>
    </location>
</feature>
<dbReference type="GO" id="GO:0009249">
    <property type="term" value="P:protein lipoylation"/>
    <property type="evidence" value="ECO:0007669"/>
    <property type="project" value="TreeGrafter"/>
</dbReference>
<sequence length="123" mass="13113">MTRYFTKDHEWIEVDGDAATVGITDYAQSQLGDVVFVEVPDAGRQLSQGGEAAVVESVKAASDVYAPVSGTVTEGNAALSDTPDLVNTSPEADGWFFKLTLSNRSELDGLMDEGAYKEYVSGL</sequence>
<dbReference type="PROSITE" id="PS50968">
    <property type="entry name" value="BIOTINYL_LIPOYL"/>
    <property type="match status" value="1"/>
</dbReference>
<dbReference type="InterPro" id="IPR011053">
    <property type="entry name" value="Single_hybrid_motif"/>
</dbReference>
<organism evidence="6 7">
    <name type="scientific">Sphingomonas changbaiensis NBRC 104936</name>
    <dbReference type="NCBI Taxonomy" id="1219043"/>
    <lineage>
        <taxon>Bacteria</taxon>
        <taxon>Pseudomonadati</taxon>
        <taxon>Pseudomonadota</taxon>
        <taxon>Alphaproteobacteria</taxon>
        <taxon>Sphingomonadales</taxon>
        <taxon>Sphingomonadaceae</taxon>
        <taxon>Sphingomonas</taxon>
    </lineage>
</organism>
<accession>A0A0E9MUE9</accession>
<dbReference type="HAMAP" id="MF_00272">
    <property type="entry name" value="GcvH"/>
    <property type="match status" value="1"/>
</dbReference>
<dbReference type="InterPro" id="IPR000089">
    <property type="entry name" value="Biotin_lipoyl"/>
</dbReference>
<comment type="similarity">
    <text evidence="1 3">Belongs to the GcvH family.</text>
</comment>
<proteinExistence type="inferred from homology"/>
<dbReference type="STRING" id="1219043.SCH01S_51_01030"/>
<dbReference type="Gene3D" id="2.40.50.100">
    <property type="match status" value="1"/>
</dbReference>
<dbReference type="GO" id="GO:0005960">
    <property type="term" value="C:glycine cleavage complex"/>
    <property type="evidence" value="ECO:0007669"/>
    <property type="project" value="InterPro"/>
</dbReference>
<dbReference type="NCBIfam" id="NF002270">
    <property type="entry name" value="PRK01202.1"/>
    <property type="match status" value="1"/>
</dbReference>
<dbReference type="AlphaFoldDB" id="A0A0E9MUE9"/>
<dbReference type="EMBL" id="BBWU01000051">
    <property type="protein sequence ID" value="GAO40770.1"/>
    <property type="molecule type" value="Genomic_DNA"/>
</dbReference>
<keyword evidence="7" id="KW-1185">Reference proteome</keyword>
<gene>
    <name evidence="3 6" type="primary">gcvH</name>
    <name evidence="6" type="ORF">SCH01S_51_01030</name>
</gene>
<dbReference type="Pfam" id="PF01597">
    <property type="entry name" value="GCV_H"/>
    <property type="match status" value="1"/>
</dbReference>
<comment type="cofactor">
    <cofactor evidence="3">
        <name>(R)-lipoate</name>
        <dbReference type="ChEBI" id="CHEBI:83088"/>
    </cofactor>
    <text evidence="3">Binds 1 lipoyl cofactor covalently.</text>
</comment>
<evidence type="ECO:0000256" key="2">
    <source>
        <dbReference type="ARBA" id="ARBA00022823"/>
    </source>
</evidence>
<comment type="caution">
    <text evidence="6">The sequence shown here is derived from an EMBL/GenBank/DDBJ whole genome shotgun (WGS) entry which is preliminary data.</text>
</comment>
<dbReference type="OrthoDB" id="9796712at2"/>
<name>A0A0E9MUE9_9SPHN</name>
<evidence type="ECO:0000256" key="1">
    <source>
        <dbReference type="ARBA" id="ARBA00009249"/>
    </source>
</evidence>
<evidence type="ECO:0000313" key="6">
    <source>
        <dbReference type="EMBL" id="GAO40770.1"/>
    </source>
</evidence>
<evidence type="ECO:0000256" key="4">
    <source>
        <dbReference type="PIRSR" id="PIRSR617453-50"/>
    </source>
</evidence>
<dbReference type="Proteomes" id="UP000033202">
    <property type="component" value="Unassembled WGS sequence"/>
</dbReference>
<dbReference type="CDD" id="cd06848">
    <property type="entry name" value="GCS_H"/>
    <property type="match status" value="1"/>
</dbReference>
<reference evidence="6 7" key="1">
    <citation type="submission" date="2015-04" db="EMBL/GenBank/DDBJ databases">
        <title>Whole genome shotgun sequence of Sphingomonas changbaiensis NBRC 104936.</title>
        <authorList>
            <person name="Katano-Makiyama Y."/>
            <person name="Hosoyama A."/>
            <person name="Hashimoto M."/>
            <person name="Noguchi M."/>
            <person name="Tsuchikane K."/>
            <person name="Ohji S."/>
            <person name="Yamazoe A."/>
            <person name="Ichikawa N."/>
            <person name="Kimura A."/>
            <person name="Fujita N."/>
        </authorList>
    </citation>
    <scope>NUCLEOTIDE SEQUENCE [LARGE SCALE GENOMIC DNA]</scope>
    <source>
        <strain evidence="6 7">NBRC 104936</strain>
    </source>
</reference>
<evidence type="ECO:0000313" key="7">
    <source>
        <dbReference type="Proteomes" id="UP000033202"/>
    </source>
</evidence>
<dbReference type="PANTHER" id="PTHR11715:SF3">
    <property type="entry name" value="GLYCINE CLEAVAGE SYSTEM H PROTEIN-RELATED"/>
    <property type="match status" value="1"/>
</dbReference>
<dbReference type="InterPro" id="IPR003016">
    <property type="entry name" value="2-oxoA_DH_lipoyl-BS"/>
</dbReference>
<dbReference type="InterPro" id="IPR033753">
    <property type="entry name" value="GCV_H/Fam206"/>
</dbReference>
<feature type="domain" description="Lipoyl-binding" evidence="5">
    <location>
        <begin position="18"/>
        <end position="100"/>
    </location>
</feature>
<dbReference type="PANTHER" id="PTHR11715">
    <property type="entry name" value="GLYCINE CLEAVAGE SYSTEM H PROTEIN"/>
    <property type="match status" value="1"/>
</dbReference>
<protein>
    <recommendedName>
        <fullName evidence="3">Glycine cleavage system H protein</fullName>
    </recommendedName>
</protein>
<evidence type="ECO:0000256" key="3">
    <source>
        <dbReference type="HAMAP-Rule" id="MF_00272"/>
    </source>
</evidence>
<comment type="subunit">
    <text evidence="3">The glycine cleavage system is composed of four proteins: P, T, L and H.</text>
</comment>